<evidence type="ECO:0000313" key="2">
    <source>
        <dbReference type="Proteomes" id="UP000016936"/>
    </source>
</evidence>
<keyword evidence="2" id="KW-1185">Reference proteome</keyword>
<dbReference type="Proteomes" id="UP000016936">
    <property type="component" value="Unassembled WGS sequence"/>
</dbReference>
<dbReference type="HOGENOM" id="CLU_178670_0_0_1"/>
<proteinExistence type="predicted"/>
<protein>
    <submittedName>
        <fullName evidence="1">Uncharacterized protein</fullName>
    </submittedName>
</protein>
<accession>M2U8Q6</accession>
<sequence length="103" mass="11257">MSAIGPAPGCDTIPHFKARAKSPSRQLIKLRHGGGYFISTFVGKQGGEWSRNAGIAVLIYLGKRLGQGLDRLCFPVDEKHVLPVGIVLCADRLSVNEIWTWLV</sequence>
<name>M2U8Q6_COCH5</name>
<organism evidence="1 2">
    <name type="scientific">Cochliobolus heterostrophus (strain C5 / ATCC 48332 / race O)</name>
    <name type="common">Southern corn leaf blight fungus</name>
    <name type="synonym">Bipolaris maydis</name>
    <dbReference type="NCBI Taxonomy" id="701091"/>
    <lineage>
        <taxon>Eukaryota</taxon>
        <taxon>Fungi</taxon>
        <taxon>Dikarya</taxon>
        <taxon>Ascomycota</taxon>
        <taxon>Pezizomycotina</taxon>
        <taxon>Dothideomycetes</taxon>
        <taxon>Pleosporomycetidae</taxon>
        <taxon>Pleosporales</taxon>
        <taxon>Pleosporineae</taxon>
        <taxon>Pleosporaceae</taxon>
        <taxon>Bipolaris</taxon>
    </lineage>
</organism>
<gene>
    <name evidence="1" type="ORF">COCHEDRAFT_1027482</name>
</gene>
<reference evidence="2" key="2">
    <citation type="journal article" date="2013" name="PLoS Genet.">
        <title>Comparative genome structure, secondary metabolite, and effector coding capacity across Cochliobolus pathogens.</title>
        <authorList>
            <person name="Condon B.J."/>
            <person name="Leng Y."/>
            <person name="Wu D."/>
            <person name="Bushley K.E."/>
            <person name="Ohm R.A."/>
            <person name="Otillar R."/>
            <person name="Martin J."/>
            <person name="Schackwitz W."/>
            <person name="Grimwood J."/>
            <person name="MohdZainudin N."/>
            <person name="Xue C."/>
            <person name="Wang R."/>
            <person name="Manning V.A."/>
            <person name="Dhillon B."/>
            <person name="Tu Z.J."/>
            <person name="Steffenson B.J."/>
            <person name="Salamov A."/>
            <person name="Sun H."/>
            <person name="Lowry S."/>
            <person name="LaButti K."/>
            <person name="Han J."/>
            <person name="Copeland A."/>
            <person name="Lindquist E."/>
            <person name="Barry K."/>
            <person name="Schmutz J."/>
            <person name="Baker S.E."/>
            <person name="Ciuffetti L.M."/>
            <person name="Grigoriev I.V."/>
            <person name="Zhong S."/>
            <person name="Turgeon B.G."/>
        </authorList>
    </citation>
    <scope>NUCLEOTIDE SEQUENCE [LARGE SCALE GENOMIC DNA]</scope>
    <source>
        <strain evidence="2">C5 / ATCC 48332 / race O</strain>
    </source>
</reference>
<dbReference type="AlphaFoldDB" id="M2U8Q6"/>
<evidence type="ECO:0000313" key="1">
    <source>
        <dbReference type="EMBL" id="EMD94964.1"/>
    </source>
</evidence>
<dbReference type="OrthoDB" id="10349547at2759"/>
<dbReference type="EMBL" id="KB445571">
    <property type="protein sequence ID" value="EMD94964.1"/>
    <property type="molecule type" value="Genomic_DNA"/>
</dbReference>
<reference evidence="1 2" key="1">
    <citation type="journal article" date="2012" name="PLoS Pathog.">
        <title>Diverse lifestyles and strategies of plant pathogenesis encoded in the genomes of eighteen Dothideomycetes fungi.</title>
        <authorList>
            <person name="Ohm R.A."/>
            <person name="Feau N."/>
            <person name="Henrissat B."/>
            <person name="Schoch C.L."/>
            <person name="Horwitz B.A."/>
            <person name="Barry K.W."/>
            <person name="Condon B.J."/>
            <person name="Copeland A.C."/>
            <person name="Dhillon B."/>
            <person name="Glaser F."/>
            <person name="Hesse C.N."/>
            <person name="Kosti I."/>
            <person name="LaButti K."/>
            <person name="Lindquist E.A."/>
            <person name="Lucas S."/>
            <person name="Salamov A.A."/>
            <person name="Bradshaw R.E."/>
            <person name="Ciuffetti L."/>
            <person name="Hamelin R.C."/>
            <person name="Kema G.H.J."/>
            <person name="Lawrence C."/>
            <person name="Scott J.A."/>
            <person name="Spatafora J.W."/>
            <person name="Turgeon B.G."/>
            <person name="de Wit P.J.G.M."/>
            <person name="Zhong S."/>
            <person name="Goodwin S.B."/>
            <person name="Grigoriev I.V."/>
        </authorList>
    </citation>
    <scope>NUCLEOTIDE SEQUENCE [LARGE SCALE GENOMIC DNA]</scope>
    <source>
        <strain evidence="2">C5 / ATCC 48332 / race O</strain>
    </source>
</reference>